<organism evidence="1">
    <name type="scientific">uncultured Microbacterium sp</name>
    <dbReference type="NCBI Taxonomy" id="191216"/>
    <lineage>
        <taxon>Bacteria</taxon>
        <taxon>Bacillati</taxon>
        <taxon>Actinomycetota</taxon>
        <taxon>Actinomycetes</taxon>
        <taxon>Micrococcales</taxon>
        <taxon>Microbacteriaceae</taxon>
        <taxon>Microbacterium</taxon>
        <taxon>environmental samples</taxon>
    </lineage>
</organism>
<dbReference type="EMBL" id="FLQR01000006">
    <property type="protein sequence ID" value="SBS71441.1"/>
    <property type="molecule type" value="Genomic_DNA"/>
</dbReference>
<proteinExistence type="predicted"/>
<accession>A0A1Y5P5Q9</accession>
<dbReference type="AlphaFoldDB" id="A0A1Y5P5Q9"/>
<name>A0A1Y5P5Q9_9MICO</name>
<protein>
    <submittedName>
        <fullName evidence="1">Uncharacterized protein</fullName>
    </submittedName>
</protein>
<gene>
    <name evidence="1" type="ORF">MIPYR_20009</name>
</gene>
<evidence type="ECO:0000313" key="1">
    <source>
        <dbReference type="EMBL" id="SBS71441.1"/>
    </source>
</evidence>
<sequence length="108" mass="11851">MHAVEFSRIGCSCCSASRPCPQGNFSILYFVIRLSNRRFSTRSREQLSVTTSHEARSGALRLGVSAGPRGNFSILSLSLSVSNRLSVTVFSVSGSTHRQAFEEWEPPV</sequence>
<reference evidence="1" key="1">
    <citation type="submission" date="2016-03" db="EMBL/GenBank/DDBJ databases">
        <authorList>
            <person name="Ploux O."/>
        </authorList>
    </citation>
    <scope>NUCLEOTIDE SEQUENCE</scope>
    <source>
        <strain evidence="1">UC1</strain>
    </source>
</reference>